<dbReference type="GO" id="GO:0016614">
    <property type="term" value="F:oxidoreductase activity, acting on CH-OH group of donors"/>
    <property type="evidence" value="ECO:0007669"/>
    <property type="project" value="InterPro"/>
</dbReference>
<evidence type="ECO:0000256" key="4">
    <source>
        <dbReference type="ARBA" id="ARBA00022475"/>
    </source>
</evidence>
<dbReference type="KEGG" id="doe:DENOEST_2692"/>
<dbReference type="PANTHER" id="PTHR32303">
    <property type="entry name" value="QUINOPROTEIN ALCOHOL DEHYDROGENASE (CYTOCHROME C)"/>
    <property type="match status" value="1"/>
</dbReference>
<protein>
    <recommendedName>
        <fullName evidence="10">Pyrrolo-quinoline quinone repeat domain-containing protein</fullName>
    </recommendedName>
</protein>
<keyword evidence="9" id="KW-0472">Membrane</keyword>
<dbReference type="GO" id="GO:0030288">
    <property type="term" value="C:outer membrane-bounded periplasmic space"/>
    <property type="evidence" value="ECO:0007669"/>
    <property type="project" value="InterPro"/>
</dbReference>
<keyword evidence="4" id="KW-1003">Cell membrane</keyword>
<evidence type="ECO:0000256" key="3">
    <source>
        <dbReference type="ARBA" id="ARBA00008156"/>
    </source>
</evidence>
<dbReference type="GO" id="GO:0048038">
    <property type="term" value="F:quinone binding"/>
    <property type="evidence" value="ECO:0007669"/>
    <property type="project" value="InterPro"/>
</dbReference>
<dbReference type="InterPro" id="IPR011047">
    <property type="entry name" value="Quinoprotein_ADH-like_sf"/>
</dbReference>
<dbReference type="RefSeq" id="WP_145772413.1">
    <property type="nucleotide sequence ID" value="NZ_LR778301.1"/>
</dbReference>
<accession>A0A6S6XVA3</accession>
<evidence type="ECO:0000313" key="11">
    <source>
        <dbReference type="EMBL" id="CAB1369857.1"/>
    </source>
</evidence>
<dbReference type="InterPro" id="IPR002372">
    <property type="entry name" value="PQQ_rpt_dom"/>
</dbReference>
<reference evidence="11 12" key="1">
    <citation type="submission" date="2020-03" db="EMBL/GenBank/DDBJ databases">
        <authorList>
            <consortium name="Genoscope - CEA"/>
            <person name="William W."/>
        </authorList>
    </citation>
    <scope>NUCLEOTIDE SEQUENCE [LARGE SCALE GENOMIC DNA]</scope>
    <source>
        <strain evidence="12">DSM 16959</strain>
    </source>
</reference>
<dbReference type="PROSITE" id="PS00363">
    <property type="entry name" value="BACTERIAL_PQQ_1"/>
    <property type="match status" value="1"/>
</dbReference>
<evidence type="ECO:0000256" key="7">
    <source>
        <dbReference type="ARBA" id="ARBA00022989"/>
    </source>
</evidence>
<comment type="cofactor">
    <cofactor evidence="1">
        <name>pyrroloquinoline quinone</name>
        <dbReference type="ChEBI" id="CHEBI:58442"/>
    </cofactor>
</comment>
<proteinExistence type="inferred from homology"/>
<dbReference type="InterPro" id="IPR017511">
    <property type="entry name" value="PQQ_mDH"/>
</dbReference>
<keyword evidence="8" id="KW-0560">Oxidoreductase</keyword>
<evidence type="ECO:0000256" key="9">
    <source>
        <dbReference type="ARBA" id="ARBA00023136"/>
    </source>
</evidence>
<dbReference type="InterPro" id="IPR001479">
    <property type="entry name" value="Quinoprotein_DH_CS"/>
</dbReference>
<dbReference type="CDD" id="cd10280">
    <property type="entry name" value="PQQ_mGDH"/>
    <property type="match status" value="1"/>
</dbReference>
<dbReference type="OrthoDB" id="9794322at2"/>
<dbReference type="PANTHER" id="PTHR32303:SF4">
    <property type="entry name" value="QUINOPROTEIN GLUCOSE DEHYDROGENASE"/>
    <property type="match status" value="1"/>
</dbReference>
<evidence type="ECO:0000256" key="8">
    <source>
        <dbReference type="ARBA" id="ARBA00023002"/>
    </source>
</evidence>
<dbReference type="GO" id="GO:0005886">
    <property type="term" value="C:plasma membrane"/>
    <property type="evidence" value="ECO:0007669"/>
    <property type="project" value="UniProtKB-SubCell"/>
</dbReference>
<evidence type="ECO:0000256" key="2">
    <source>
        <dbReference type="ARBA" id="ARBA00004651"/>
    </source>
</evidence>
<dbReference type="Proteomes" id="UP000515733">
    <property type="component" value="Chromosome"/>
</dbReference>
<evidence type="ECO:0000256" key="1">
    <source>
        <dbReference type="ARBA" id="ARBA00001931"/>
    </source>
</evidence>
<dbReference type="SUPFAM" id="SSF50998">
    <property type="entry name" value="Quinoprotein alcohol dehydrogenase-like"/>
    <property type="match status" value="1"/>
</dbReference>
<keyword evidence="6" id="KW-0634">PQQ</keyword>
<sequence length="659" mass="71944">MSCAKQVWTGLALGLVFADFLSATSLDAAEPTAQQSAPVDEWHYYGRDPASTKYSSLDLINRDNVKNLKIAWRWKSENFGTRPEYNMEETPLMVDGVLYFMAGTRRTAVAVDAQTGETLWMYRLDEGARGRVAPRPYHRGVAYWTDGKDDKRIVLITAGYHMVQLNATTGRPVEQFGQGGIVDLYKDFDQPEPEDGKIGSSSPAIIVGDIIVVGGAMGSIAASKENVKSYVRGYNVRTGKREWIFHTIPKPGEFGYETWENGSEVYTGNTGVWAMMSADPELGYVYLPVETPTNDFYGGDRPGDNLFAESLVCLDAKTGKRVWHFQFVHHGIWDYDIPTAPILLDIKVKGKKIKAVAQLTKQAWVYVFDRVTGKPVWPIIEKKVPPSGVPGEKTARTQPYPTWPAPFDVQAVSQENLIDFTPVLRKEAIEIISQYELGDMFTPPAPPRNGKNGVLKLPSPSGGANWQGGAADPETGIIYIASSTYLFGPSPYRIPGQPAPSVAVKAMSAPGDTSPKYFGPQGLPLIKPPYGRITAIDLNTGDHLWMVANADTPAWIKNHPALKGVNLPRTGTPERAGIMVTKSLLFAGEGAGLFATPSESGGNKFRAYDKRTGEIVSEFELPASQSGVPMTYAIRGRQYIVVAVGGVGKPAELVALTTD</sequence>
<organism evidence="11 12">
    <name type="scientific">Denitratisoma oestradiolicum</name>
    <dbReference type="NCBI Taxonomy" id="311182"/>
    <lineage>
        <taxon>Bacteria</taxon>
        <taxon>Pseudomonadati</taxon>
        <taxon>Pseudomonadota</taxon>
        <taxon>Betaproteobacteria</taxon>
        <taxon>Nitrosomonadales</taxon>
        <taxon>Sterolibacteriaceae</taxon>
        <taxon>Denitratisoma</taxon>
    </lineage>
</organism>
<evidence type="ECO:0000256" key="5">
    <source>
        <dbReference type="ARBA" id="ARBA00022692"/>
    </source>
</evidence>
<name>A0A6S6XVA3_9PROT</name>
<evidence type="ECO:0000259" key="10">
    <source>
        <dbReference type="Pfam" id="PF01011"/>
    </source>
</evidence>
<comment type="similarity">
    <text evidence="3">Belongs to the bacterial PQQ dehydrogenase family.</text>
</comment>
<dbReference type="Gene3D" id="2.140.10.10">
    <property type="entry name" value="Quinoprotein alcohol dehydrogenase-like superfamily"/>
    <property type="match status" value="2"/>
</dbReference>
<keyword evidence="12" id="KW-1185">Reference proteome</keyword>
<keyword evidence="7" id="KW-1133">Transmembrane helix</keyword>
<comment type="subcellular location">
    <subcellularLocation>
        <location evidence="2">Cell membrane</location>
        <topology evidence="2">Multi-pass membrane protein</topology>
    </subcellularLocation>
</comment>
<feature type="domain" description="Pyrrolo-quinoline quinone repeat" evidence="10">
    <location>
        <begin position="42"/>
        <end position="640"/>
    </location>
</feature>
<evidence type="ECO:0000313" key="12">
    <source>
        <dbReference type="Proteomes" id="UP000515733"/>
    </source>
</evidence>
<evidence type="ECO:0000256" key="6">
    <source>
        <dbReference type="ARBA" id="ARBA00022891"/>
    </source>
</evidence>
<dbReference type="EMBL" id="LR778301">
    <property type="protein sequence ID" value="CAB1369857.1"/>
    <property type="molecule type" value="Genomic_DNA"/>
</dbReference>
<gene>
    <name evidence="11" type="ORF">DENOEST_2692</name>
</gene>
<keyword evidence="5" id="KW-0812">Transmembrane</keyword>
<dbReference type="Pfam" id="PF01011">
    <property type="entry name" value="PQQ"/>
    <property type="match status" value="1"/>
</dbReference>
<dbReference type="AlphaFoldDB" id="A0A6S6XVA3"/>